<keyword evidence="3" id="KW-1185">Reference proteome</keyword>
<reference evidence="2" key="1">
    <citation type="submission" date="2024-05" db="EMBL/GenBank/DDBJ databases">
        <title>Whole genome shotgun sequence of Streptomyces hygroscopicus NBRC 113678.</title>
        <authorList>
            <person name="Komaki H."/>
            <person name="Tamura T."/>
        </authorList>
    </citation>
    <scope>NUCLEOTIDE SEQUENCE</scope>
    <source>
        <strain evidence="2">N11-34</strain>
    </source>
</reference>
<protein>
    <recommendedName>
        <fullName evidence="1">HNH nuclease domain-containing protein</fullName>
    </recommendedName>
</protein>
<dbReference type="Pfam" id="PF13392">
    <property type="entry name" value="HNH_3"/>
    <property type="match status" value="1"/>
</dbReference>
<sequence>MNRRAKYSQQVLARSAAQSCSLVDMMRRLGAPLGSGTRRYLRNRLDHYGIDTSHFAEEPLPWRPRMSYSRERLEEAAAHSQSIREMLTFMGIPPYDSAYSHLRKKLEQFGIDTAHFTGRRGTAPGRLLPRAALARAVSDSYSVAEVLRLLDIAVGGAGRSLVRRSVAAYGISTAHFTGRGHQRGRASPQRKSASMILQRLDPGSTRTRTAVLRRALDESGVPQVCDGCGTGDSWQGRRLVLEIDHINGDRLDNRIGNLRYLCPSCHSQTKNFSGRGRPGTTTWR</sequence>
<name>A0ABQ3TXA8_STRHY</name>
<dbReference type="EMBL" id="BNEK01000003">
    <property type="protein sequence ID" value="GHJ27967.1"/>
    <property type="molecule type" value="Genomic_DNA"/>
</dbReference>
<evidence type="ECO:0000313" key="2">
    <source>
        <dbReference type="EMBL" id="GHJ27967.1"/>
    </source>
</evidence>
<organism evidence="2 3">
    <name type="scientific">Streptomyces hygroscopicus</name>
    <dbReference type="NCBI Taxonomy" id="1912"/>
    <lineage>
        <taxon>Bacteria</taxon>
        <taxon>Bacillati</taxon>
        <taxon>Actinomycetota</taxon>
        <taxon>Actinomycetes</taxon>
        <taxon>Kitasatosporales</taxon>
        <taxon>Streptomycetaceae</taxon>
        <taxon>Streptomyces</taxon>
        <taxon>Streptomyces violaceusniger group</taxon>
    </lineage>
</organism>
<accession>A0ABQ3TXA8</accession>
<dbReference type="SUPFAM" id="SSF54060">
    <property type="entry name" value="His-Me finger endonucleases"/>
    <property type="match status" value="1"/>
</dbReference>
<evidence type="ECO:0000259" key="1">
    <source>
        <dbReference type="Pfam" id="PF13392"/>
    </source>
</evidence>
<feature type="domain" description="HNH nuclease" evidence="1">
    <location>
        <begin position="241"/>
        <end position="261"/>
    </location>
</feature>
<comment type="caution">
    <text evidence="2">The sequence shown here is derived from an EMBL/GenBank/DDBJ whole genome shotgun (WGS) entry which is preliminary data.</text>
</comment>
<gene>
    <name evidence="2" type="ORF">TPA0910_24000</name>
</gene>
<dbReference type="InterPro" id="IPR003615">
    <property type="entry name" value="HNH_nuc"/>
</dbReference>
<proteinExistence type="predicted"/>
<dbReference type="InterPro" id="IPR044925">
    <property type="entry name" value="His-Me_finger_sf"/>
</dbReference>
<dbReference type="RefSeq" id="WP_236256817.1">
    <property type="nucleotide sequence ID" value="NZ_BNEK01000003.1"/>
</dbReference>
<dbReference type="Proteomes" id="UP001054854">
    <property type="component" value="Unassembled WGS sequence"/>
</dbReference>
<dbReference type="CDD" id="cd00085">
    <property type="entry name" value="HNHc"/>
    <property type="match status" value="1"/>
</dbReference>
<evidence type="ECO:0000313" key="3">
    <source>
        <dbReference type="Proteomes" id="UP001054854"/>
    </source>
</evidence>